<dbReference type="EMBL" id="BMAR01000021">
    <property type="protein sequence ID" value="GFR48083.1"/>
    <property type="molecule type" value="Genomic_DNA"/>
</dbReference>
<feature type="compositionally biased region" description="Low complexity" evidence="1">
    <location>
        <begin position="104"/>
        <end position="132"/>
    </location>
</feature>
<evidence type="ECO:0000256" key="1">
    <source>
        <dbReference type="SAM" id="MobiDB-lite"/>
    </source>
</evidence>
<comment type="caution">
    <text evidence="4">The sequence shown here is derived from an EMBL/GenBank/DDBJ whole genome shotgun (WGS) entry which is preliminary data.</text>
</comment>
<evidence type="ECO:0000313" key="4">
    <source>
        <dbReference type="EMBL" id="GFR48083.1"/>
    </source>
</evidence>
<feature type="non-terminal residue" evidence="4">
    <location>
        <position position="364"/>
    </location>
</feature>
<keyword evidence="5" id="KW-1185">Reference proteome</keyword>
<dbReference type="AlphaFoldDB" id="A0AAD3DWS6"/>
<gene>
    <name evidence="4" type="ORF">Agub_g9922</name>
</gene>
<sequence length="364" mass="38388">GGGPGGWCAPGGATAAAVPRVERLLQRGYYRLGLFVGRRPVTVVAAGCCLAGLACLGLLRLRVETDPQRLWVGPGSQAAREKAAYEASFGPFYRIEQMILATQPPTTTTTTSATTTSTAAAGGQGQQGSPSSSLPPPQQPHQPPIVTPDNVRLLFDMQRLVDELEAPLQPPPSSGPLSGRSSVRLADICYKPFGDVCATQSVLQYWRGSREAFEAAMARPAGSPGRMDPEYCFNHWYTECRSAYQAPVDPHVVLGGFPGGREFSTYSAGATSFVTTLPVSSDPSLRPAALAWEAAFLQLAADKLAPAAASANLTLSYSAERSVQDELTRESRADAATVAASYGIMLVYIAAALGSLPPLWGRKG</sequence>
<feature type="non-terminal residue" evidence="4">
    <location>
        <position position="1"/>
    </location>
</feature>
<evidence type="ECO:0000313" key="5">
    <source>
        <dbReference type="Proteomes" id="UP001054857"/>
    </source>
</evidence>
<organism evidence="4 5">
    <name type="scientific">Astrephomene gubernaculifera</name>
    <dbReference type="NCBI Taxonomy" id="47775"/>
    <lineage>
        <taxon>Eukaryota</taxon>
        <taxon>Viridiplantae</taxon>
        <taxon>Chlorophyta</taxon>
        <taxon>core chlorophytes</taxon>
        <taxon>Chlorophyceae</taxon>
        <taxon>CS clade</taxon>
        <taxon>Chlamydomonadales</taxon>
        <taxon>Astrephomenaceae</taxon>
        <taxon>Astrephomene</taxon>
    </lineage>
</organism>
<feature type="transmembrane region" description="Helical" evidence="2">
    <location>
        <begin position="339"/>
        <end position="360"/>
    </location>
</feature>
<dbReference type="GO" id="GO:0015918">
    <property type="term" value="P:sterol transport"/>
    <property type="evidence" value="ECO:0007669"/>
    <property type="project" value="TreeGrafter"/>
</dbReference>
<feature type="domain" description="NPC1 middle luminal" evidence="3">
    <location>
        <begin position="82"/>
        <end position="321"/>
    </location>
</feature>
<dbReference type="PANTHER" id="PTHR45727">
    <property type="entry name" value="NPC INTRACELLULAR CHOLESTEROL TRANSPORTER 1"/>
    <property type="match status" value="1"/>
</dbReference>
<accession>A0AAD3DWS6</accession>
<keyword evidence="2" id="KW-0472">Membrane</keyword>
<reference evidence="4 5" key="1">
    <citation type="journal article" date="2021" name="Sci. Rep.">
        <title>Genome sequencing of the multicellular alga Astrephomene provides insights into convergent evolution of germ-soma differentiation.</title>
        <authorList>
            <person name="Yamashita S."/>
            <person name="Yamamoto K."/>
            <person name="Matsuzaki R."/>
            <person name="Suzuki S."/>
            <person name="Yamaguchi H."/>
            <person name="Hirooka S."/>
            <person name="Minakuchi Y."/>
            <person name="Miyagishima S."/>
            <person name="Kawachi M."/>
            <person name="Toyoda A."/>
            <person name="Nozaki H."/>
        </authorList>
    </citation>
    <scope>NUCLEOTIDE SEQUENCE [LARGE SCALE GENOMIC DNA]</scope>
    <source>
        <strain evidence="4 5">NIES-4017</strain>
    </source>
</reference>
<proteinExistence type="predicted"/>
<protein>
    <recommendedName>
        <fullName evidence="3">NPC1 middle luminal domain-containing protein</fullName>
    </recommendedName>
</protein>
<dbReference type="GO" id="GO:0016020">
    <property type="term" value="C:membrane"/>
    <property type="evidence" value="ECO:0007669"/>
    <property type="project" value="TreeGrafter"/>
</dbReference>
<evidence type="ECO:0000256" key="2">
    <source>
        <dbReference type="SAM" id="Phobius"/>
    </source>
</evidence>
<dbReference type="Proteomes" id="UP001054857">
    <property type="component" value="Unassembled WGS sequence"/>
</dbReference>
<dbReference type="Pfam" id="PF22314">
    <property type="entry name" value="NPC1_MLD"/>
    <property type="match status" value="1"/>
</dbReference>
<dbReference type="InterPro" id="IPR053956">
    <property type="entry name" value="NPC1_MLD"/>
</dbReference>
<dbReference type="PANTHER" id="PTHR45727:SF2">
    <property type="entry name" value="NPC INTRACELLULAR CHOLESTEROL TRANSPORTER 1"/>
    <property type="match status" value="1"/>
</dbReference>
<keyword evidence="2" id="KW-0812">Transmembrane</keyword>
<feature type="compositionally biased region" description="Pro residues" evidence="1">
    <location>
        <begin position="133"/>
        <end position="146"/>
    </location>
</feature>
<feature type="transmembrane region" description="Helical" evidence="2">
    <location>
        <begin position="41"/>
        <end position="59"/>
    </location>
</feature>
<dbReference type="GO" id="GO:0032934">
    <property type="term" value="F:sterol binding"/>
    <property type="evidence" value="ECO:0007669"/>
    <property type="project" value="TreeGrafter"/>
</dbReference>
<evidence type="ECO:0000259" key="3">
    <source>
        <dbReference type="Pfam" id="PF22314"/>
    </source>
</evidence>
<feature type="region of interest" description="Disordered" evidence="1">
    <location>
        <begin position="104"/>
        <end position="147"/>
    </location>
</feature>
<name>A0AAD3DWS6_9CHLO</name>
<keyword evidence="2" id="KW-1133">Transmembrane helix</keyword>